<dbReference type="Proteomes" id="UP000887159">
    <property type="component" value="Unassembled WGS sequence"/>
</dbReference>
<reference evidence="1" key="1">
    <citation type="submission" date="2020-08" db="EMBL/GenBank/DDBJ databases">
        <title>Multicomponent nature underlies the extraordinary mechanical properties of spider dragline silk.</title>
        <authorList>
            <person name="Kono N."/>
            <person name="Nakamura H."/>
            <person name="Mori M."/>
            <person name="Yoshida Y."/>
            <person name="Ohtoshi R."/>
            <person name="Malay A.D."/>
            <person name="Moran D.A.P."/>
            <person name="Tomita M."/>
            <person name="Numata K."/>
            <person name="Arakawa K."/>
        </authorList>
    </citation>
    <scope>NUCLEOTIDE SEQUENCE</scope>
</reference>
<accession>A0A8X6VH95</accession>
<sequence length="85" mass="9782">MTWFHSAAVQFPCTRHHSKRRHPWVGVKGSTRNEHRDRKCPSAGWLRMVQEDTGAHSEGATSTWRAVDDAVGCTRAFLSMWWSSR</sequence>
<organism evidence="1 2">
    <name type="scientific">Trichonephila clavipes</name>
    <name type="common">Golden silk orbweaver</name>
    <name type="synonym">Nephila clavipes</name>
    <dbReference type="NCBI Taxonomy" id="2585209"/>
    <lineage>
        <taxon>Eukaryota</taxon>
        <taxon>Metazoa</taxon>
        <taxon>Ecdysozoa</taxon>
        <taxon>Arthropoda</taxon>
        <taxon>Chelicerata</taxon>
        <taxon>Arachnida</taxon>
        <taxon>Araneae</taxon>
        <taxon>Araneomorphae</taxon>
        <taxon>Entelegynae</taxon>
        <taxon>Araneoidea</taxon>
        <taxon>Nephilidae</taxon>
        <taxon>Trichonephila</taxon>
    </lineage>
</organism>
<evidence type="ECO:0000313" key="1">
    <source>
        <dbReference type="EMBL" id="GFY12664.1"/>
    </source>
</evidence>
<evidence type="ECO:0000313" key="2">
    <source>
        <dbReference type="Proteomes" id="UP000887159"/>
    </source>
</evidence>
<comment type="caution">
    <text evidence="1">The sequence shown here is derived from an EMBL/GenBank/DDBJ whole genome shotgun (WGS) entry which is preliminary data.</text>
</comment>
<dbReference type="AlphaFoldDB" id="A0A8X6VH95"/>
<proteinExistence type="predicted"/>
<name>A0A8X6VH95_TRICX</name>
<gene>
    <name evidence="1" type="primary">X975_05742</name>
    <name evidence="1" type="ORF">TNCV_2448551</name>
</gene>
<dbReference type="EMBL" id="BMAU01021315">
    <property type="protein sequence ID" value="GFY12664.1"/>
    <property type="molecule type" value="Genomic_DNA"/>
</dbReference>
<keyword evidence="2" id="KW-1185">Reference proteome</keyword>
<protein>
    <submittedName>
        <fullName evidence="1">Uncharacterized protein</fullName>
    </submittedName>
</protein>